<feature type="region of interest" description="Disordered" evidence="10">
    <location>
        <begin position="878"/>
        <end position="897"/>
    </location>
</feature>
<evidence type="ECO:0000256" key="4">
    <source>
        <dbReference type="ARBA" id="ARBA00022491"/>
    </source>
</evidence>
<dbReference type="InterPro" id="IPR041285">
    <property type="entry name" value="MID_MedPIWI"/>
</dbReference>
<feature type="compositionally biased region" description="Pro residues" evidence="10">
    <location>
        <begin position="1932"/>
        <end position="1941"/>
    </location>
</feature>
<feature type="region of interest" description="Disordered" evidence="10">
    <location>
        <begin position="1921"/>
        <end position="1993"/>
    </location>
</feature>
<keyword evidence="5 9" id="KW-0805">Transcription regulation</keyword>
<feature type="compositionally biased region" description="Gly residues" evidence="10">
    <location>
        <begin position="102"/>
        <end position="126"/>
    </location>
</feature>
<dbReference type="GO" id="GO:0016592">
    <property type="term" value="C:mediator complex"/>
    <property type="evidence" value="ECO:0007669"/>
    <property type="project" value="InterPro"/>
</dbReference>
<feature type="compositionally biased region" description="Gly residues" evidence="10">
    <location>
        <begin position="1575"/>
        <end position="1595"/>
    </location>
</feature>
<feature type="compositionally biased region" description="Gly residues" evidence="10">
    <location>
        <begin position="429"/>
        <end position="444"/>
    </location>
</feature>
<feature type="compositionally biased region" description="Low complexity" evidence="10">
    <location>
        <begin position="506"/>
        <end position="523"/>
    </location>
</feature>
<feature type="domain" description="MID" evidence="13">
    <location>
        <begin position="1810"/>
        <end position="2079"/>
    </location>
</feature>
<feature type="compositionally biased region" description="Gly residues" evidence="10">
    <location>
        <begin position="1241"/>
        <end position="1260"/>
    </location>
</feature>
<reference evidence="14 15" key="1">
    <citation type="submission" date="2024-03" db="EMBL/GenBank/DDBJ databases">
        <title>The genome assembly and annotation of the cricket Gryllus longicercus Weissman &amp; Gray.</title>
        <authorList>
            <person name="Szrajer S."/>
            <person name="Gray D."/>
            <person name="Ylla G."/>
        </authorList>
    </citation>
    <scope>NUCLEOTIDE SEQUENCE [LARGE SCALE GENOMIC DNA]</scope>
    <source>
        <strain evidence="14">DAG 2021-001</strain>
        <tissue evidence="14">Whole body minus gut</tissue>
    </source>
</reference>
<evidence type="ECO:0000259" key="13">
    <source>
        <dbReference type="Pfam" id="PF18296"/>
    </source>
</evidence>
<organism evidence="14 15">
    <name type="scientific">Gryllus longicercus</name>
    <dbReference type="NCBI Taxonomy" id="2509291"/>
    <lineage>
        <taxon>Eukaryota</taxon>
        <taxon>Metazoa</taxon>
        <taxon>Ecdysozoa</taxon>
        <taxon>Arthropoda</taxon>
        <taxon>Hexapoda</taxon>
        <taxon>Insecta</taxon>
        <taxon>Pterygota</taxon>
        <taxon>Neoptera</taxon>
        <taxon>Polyneoptera</taxon>
        <taxon>Orthoptera</taxon>
        <taxon>Ensifera</taxon>
        <taxon>Gryllidea</taxon>
        <taxon>Grylloidea</taxon>
        <taxon>Gryllidae</taxon>
        <taxon>Gryllinae</taxon>
        <taxon>Gryllus</taxon>
    </lineage>
</organism>
<keyword evidence="8 9" id="KW-0539">Nucleus</keyword>
<evidence type="ECO:0000313" key="15">
    <source>
        <dbReference type="Proteomes" id="UP001378592"/>
    </source>
</evidence>
<comment type="subcellular location">
    <subcellularLocation>
        <location evidence="1 9">Nucleus</location>
    </subcellularLocation>
</comment>
<dbReference type="Pfam" id="PF18296">
    <property type="entry name" value="MID_MedPIWI"/>
    <property type="match status" value="1"/>
</dbReference>
<keyword evidence="7 9" id="KW-0804">Transcription</keyword>
<dbReference type="InterPro" id="IPR009401">
    <property type="entry name" value="Med13_C"/>
</dbReference>
<dbReference type="Proteomes" id="UP001378592">
    <property type="component" value="Unassembled WGS sequence"/>
</dbReference>
<feature type="compositionally biased region" description="Low complexity" evidence="10">
    <location>
        <begin position="804"/>
        <end position="815"/>
    </location>
</feature>
<feature type="domain" description="Mediator complex subunit Med13 C-terminal" evidence="11">
    <location>
        <begin position="2117"/>
        <end position="2533"/>
    </location>
</feature>
<evidence type="ECO:0000256" key="1">
    <source>
        <dbReference type="ARBA" id="ARBA00004123"/>
    </source>
</evidence>
<feature type="compositionally biased region" description="Low complexity" evidence="10">
    <location>
        <begin position="562"/>
        <end position="574"/>
    </location>
</feature>
<feature type="region of interest" description="Disordered" evidence="10">
    <location>
        <begin position="802"/>
        <end position="828"/>
    </location>
</feature>
<evidence type="ECO:0000256" key="7">
    <source>
        <dbReference type="ARBA" id="ARBA00023163"/>
    </source>
</evidence>
<feature type="region of interest" description="Disordered" evidence="10">
    <location>
        <begin position="102"/>
        <end position="130"/>
    </location>
</feature>
<feature type="compositionally biased region" description="Polar residues" evidence="10">
    <location>
        <begin position="1264"/>
        <end position="1274"/>
    </location>
</feature>
<keyword evidence="15" id="KW-1185">Reference proteome</keyword>
<feature type="compositionally biased region" description="Pro residues" evidence="10">
    <location>
        <begin position="1460"/>
        <end position="1474"/>
    </location>
</feature>
<comment type="caution">
    <text evidence="14">The sequence shown here is derived from an EMBL/GenBank/DDBJ whole genome shotgun (WGS) entry which is preliminary data.</text>
</comment>
<proteinExistence type="inferred from homology"/>
<evidence type="ECO:0000259" key="11">
    <source>
        <dbReference type="Pfam" id="PF06333"/>
    </source>
</evidence>
<feature type="compositionally biased region" description="Pro residues" evidence="10">
    <location>
        <begin position="661"/>
        <end position="688"/>
    </location>
</feature>
<protein>
    <recommendedName>
        <fullName evidence="3 9">Mediator of RNA polymerase II transcription subunit 13</fullName>
    </recommendedName>
</protein>
<feature type="region of interest" description="Disordered" evidence="10">
    <location>
        <begin position="1013"/>
        <end position="1076"/>
    </location>
</feature>
<name>A0AAN9WF30_9ORTH</name>
<keyword evidence="6 9" id="KW-0010">Activator</keyword>
<feature type="compositionally biased region" description="Polar residues" evidence="10">
    <location>
        <begin position="1965"/>
        <end position="1981"/>
    </location>
</feature>
<comment type="function">
    <text evidence="9">Component of the Mediator complex, a coactivator involved in regulated transcription of nearly all RNA polymerase II-dependent genes. Mediator functions as a bridge to convey information from gene-specific regulatory proteins to the basal RNA polymerase II transcription machinery. Mediator is recruited to promoters by direct interactions with regulatory proteins and serves as a scaffold for the assembly of a functional preinitiation complex with RNA polymerase II and the general transcription factors.</text>
</comment>
<dbReference type="Pfam" id="PF06333">
    <property type="entry name" value="Med13_C"/>
    <property type="match status" value="1"/>
</dbReference>
<feature type="region of interest" description="Disordered" evidence="10">
    <location>
        <begin position="1233"/>
        <end position="1315"/>
    </location>
</feature>
<dbReference type="GO" id="GO:0003713">
    <property type="term" value="F:transcription coactivator activity"/>
    <property type="evidence" value="ECO:0007669"/>
    <property type="project" value="TreeGrafter"/>
</dbReference>
<dbReference type="InterPro" id="IPR051139">
    <property type="entry name" value="Mediator_complx_sub13"/>
</dbReference>
<comment type="subunit">
    <text evidence="9">Component of the Mediator complex.</text>
</comment>
<evidence type="ECO:0000256" key="8">
    <source>
        <dbReference type="ARBA" id="ARBA00023242"/>
    </source>
</evidence>
<feature type="compositionally biased region" description="Low complexity" evidence="10">
    <location>
        <begin position="540"/>
        <end position="554"/>
    </location>
</feature>
<feature type="region of interest" description="Disordered" evidence="10">
    <location>
        <begin position="2358"/>
        <end position="2424"/>
    </location>
</feature>
<feature type="compositionally biased region" description="Gly residues" evidence="10">
    <location>
        <begin position="399"/>
        <end position="411"/>
    </location>
</feature>
<feature type="compositionally biased region" description="Low complexity" evidence="10">
    <location>
        <begin position="707"/>
        <end position="723"/>
    </location>
</feature>
<feature type="compositionally biased region" description="Low complexity" evidence="10">
    <location>
        <begin position="626"/>
        <end position="636"/>
    </location>
</feature>
<feature type="compositionally biased region" description="Polar residues" evidence="10">
    <location>
        <begin position="743"/>
        <end position="753"/>
    </location>
</feature>
<keyword evidence="4 9" id="KW-0678">Repressor</keyword>
<dbReference type="GO" id="GO:0045944">
    <property type="term" value="P:positive regulation of transcription by RNA polymerase II"/>
    <property type="evidence" value="ECO:0007669"/>
    <property type="project" value="TreeGrafter"/>
</dbReference>
<comment type="similarity">
    <text evidence="2 9">Belongs to the Mediator complex subunit 13 family.</text>
</comment>
<dbReference type="PANTHER" id="PTHR48249:SF3">
    <property type="entry name" value="MEDIATOR OF RNA POLYMERASE II TRANSCRIPTION SUBUNIT 13"/>
    <property type="match status" value="1"/>
</dbReference>
<dbReference type="PANTHER" id="PTHR48249">
    <property type="entry name" value="MEDIATOR OF RNA POLYMERASE II TRANSCRIPTION SUBUNIT 13"/>
    <property type="match status" value="1"/>
</dbReference>
<sequence length="2544" mass="260057">MTHPNHQTNGASLEDCHTNFFALTELCGIKWRKLVWGEGGGGGAFAAAEPLEDPVLASYGRCLAMDILCVWRRVAAQSPAAAAAAAAGGLFDSMGLGTPALGSGGGGGGGGNGSGGSSNGGGGGSGTQQPPLSLHAAKELWIFWYGEPPDLSGLVAPELMAAGDGEIGSWESGLSYECRSLLFKALHNLIERCLLSRDFVRLGRWFVQPSEASERLAAGAAHAAAAAAAAASAATASTHFSFSFAFFVHGESTVCASIDVRTHPPVRALSRHHLQVAQARAQGLPVLLAPYGLAGALTGAGAARSAAAAAADPQLQRMLDEWRQFYPIDCKLQAAAAAAAHDSTAALPPMVEVVVGGVKMRYPTCFVLVTDMDDVPPPSALGPGGTPEAGSGAAPVSPGGTGAPSAGGGGDPSRCTSPPPSPCPIAVTLGGGHTAGLPGSGSGVSGPPPGYAGPVLPTVQQPPHVLGGHHPASMQHSPSPAQLLAEHVWQDATLCPAQRESSAAAALPAAGTPAPAGVGEAAASTPSGAGGEGQAPSPAPSTGAPAGTPAAAAPSPSPSPAPASAASATPAPAAVQPAGHWDFADPTRRAICTCARLSGQCAAAGGGPPSYGSRAAQPGTPTGPMLPSLAAAATPGTAGGGGSSDALPVPSVGSPASAAPSPLPNPHSQPASVPPADPTMPTLSPHPPASNGGSGGGAPPTTPTGPPSSAGAPSSVAPAAAASDGVSDKAATPAAASDPNGPKSVSSVSNQVFSPYAPGSTGEPAKAPSSVPGAGSGCGEAAVLAAAATPTQTSVAPAGQQLVSAPAGSSTSTAAPAPPPPLPTLKRPVLSSREYESILMEEEQPSALLYDYSTLDAWLYHPVKRFKPAEPRLPPTFGARGAAGPGATSAPAPLGDPFVNGGVGTPESPSSGGAFVKTEVKTEPGLGLPMELDGPGSVGAPGGGKRSDPYEFEEDGAPAVSMEPFKRQVVVKEEERRGGCAGAGAIAGASGAFDTVAAAPGAAANGPSARFGDMLPGDGLPSYPDADQIFDNSESSSDEALPVPTPPGSNKPAGLAEDSATPPAPKTLRGAGGASGGAVSTTTLLNGGASALNGCSGGSGILRSEELSKMFPTPPSMEHNPISSPCGHLSDGPVLDAPETVTAAAAIGAGATLVASSCATRVARLDHYPNLGSPLEEPIEDWSYVFRPPIVCTFVGSSKYAPLTDLPSAALPVVALPAHCVYKPSRQFGGVQTLPADKASSGGGSAGAGTGAGGGSGPGVRPGQATNVASQHTAQAGGGPPSGAGPGVLPPHLAQHGHPGAVGPPAHFPPSPMMGGVPLHLQSGPGAGAFRGGGTSGAVGGPGGATGGGVAAGPGAVGLPGGARTPCPPPPPYELPSPATSTASSYLNKNLNSVEAAPTPVPAHAPEANALVVNLLLGDTALNLFRDHNFDSCTLCVCNAGPKVAGNIRGADAAVYLPAPPAPPPPPTPAPPYGPAGSPFPGLGGPPPPYGLLGASPGGHHGVQPSPDEDAICCTCGFSAVVNRRLSHRSGLFYEDELEITGVAEDPAERKKGSLAAWLAATGVKVPANPLTNGAGEGGAGGASGNGAGGSGGGATTAEVVDSLPQNVIELVREQCVIVQSSSNSLFRASRMYRGPAGPGSVPYGVTVNALEFSDSNEVACVALEQGRQAMLENAVAMCKVEEMQQRQQQLLAHAKGLIAPCVHRWPHLRARGPSCNQDIVRVMKSLQPLLQDAIQKKCTTRLWEAPYTVSGPLTWRKFHRLAGRGTDDRCEPQPIPSLVVGYNKDWLSLSPYAIHYWEKLLLEPYSYSRDIAYIVVSPDSDFILQRVRTFFKELSATYEVCRLGRHCPITKVLRDGILRVGKTAAAKLAKEPVDEWFSLLGDSPTNNMLRLYAQVCRHHLAPHLSQVPMDRSLLDPAEGVQNNRTSLDRPLPSPMPPPSTPEGAAAAEKAPSTPKSDHDGEGSGNSRDPLSGSNTISGAASESAHDDDSQEPPAIVVYLVDPFTMGRDSVEMQRMACLGLLRCFTTVLAAVPETVRSNISVQLISLESIVELGKSRDRVRQNDHMRAQAFSVFAQCRRLLTHTSTVKALTGFGTAAMADLFLKSKDEKNRQPYRLYTPPYVLAPIKDKNEPSESFGQLNEGHCSVLYVSYCLSEDQRWLLAVATDERGEIFETATINIEIPNRSRRKKASARRIGLQKLMDFILGVMSQSIQPWRLVVGRIGRMGHGELKGWSWLLSRKSLVKASKHLKDICNQCSLMYPSDVPCVLSACLVSLEPDSTLRLMPDQFTPDERFSQTSVNCQLSTPQDMSCTHILVFPTSATTQSSQTTFHETHINGPDLDDDLFHVLNDEGIDGFDDIFTWPETGPGGVQSPTGSPRRDDSLSQPGSPGLAGTSDQPSPYPACNGSSRSGGRMSGEEAEEVGPLHQQPLALGYFVSTAPTGRMPRWFWASCPHLEDVCPAFLKNALHLHSPSIQQNDDVLQQSSVSVHPLDSQYTTDVLRYVLEGYNALSWLALDSNTHDRLSCLPVHVQALMQLYHMTSALV</sequence>
<feature type="region of interest" description="Disordered" evidence="10">
    <location>
        <begin position="1460"/>
        <end position="1485"/>
    </location>
</feature>
<evidence type="ECO:0000256" key="9">
    <source>
        <dbReference type="RuleBase" id="RU364134"/>
    </source>
</evidence>
<feature type="compositionally biased region" description="Low complexity" evidence="10">
    <location>
        <begin position="878"/>
        <end position="895"/>
    </location>
</feature>
<evidence type="ECO:0000256" key="5">
    <source>
        <dbReference type="ARBA" id="ARBA00023015"/>
    </source>
</evidence>
<dbReference type="EMBL" id="JAZDUA010000004">
    <property type="protein sequence ID" value="KAK7874247.1"/>
    <property type="molecule type" value="Genomic_DNA"/>
</dbReference>
<feature type="region of interest" description="Disordered" evidence="10">
    <location>
        <begin position="1575"/>
        <end position="1597"/>
    </location>
</feature>
<evidence type="ECO:0000313" key="14">
    <source>
        <dbReference type="EMBL" id="KAK7874247.1"/>
    </source>
</evidence>
<feature type="compositionally biased region" description="Low complexity" evidence="10">
    <location>
        <begin position="646"/>
        <end position="660"/>
    </location>
</feature>
<feature type="region of interest" description="Disordered" evidence="10">
    <location>
        <begin position="377"/>
        <end position="479"/>
    </location>
</feature>
<accession>A0AAN9WF30</accession>
<feature type="region of interest" description="Disordered" evidence="10">
    <location>
        <begin position="603"/>
        <end position="776"/>
    </location>
</feature>
<evidence type="ECO:0000256" key="6">
    <source>
        <dbReference type="ARBA" id="ARBA00023159"/>
    </source>
</evidence>
<evidence type="ECO:0000256" key="3">
    <source>
        <dbReference type="ARBA" id="ARBA00019618"/>
    </source>
</evidence>
<feature type="region of interest" description="Disordered" evidence="10">
    <location>
        <begin position="506"/>
        <end position="580"/>
    </location>
</feature>
<evidence type="ECO:0000259" key="12">
    <source>
        <dbReference type="Pfam" id="PF11597"/>
    </source>
</evidence>
<feature type="domain" description="Mediator complex subunit Med13 N-terminal" evidence="12">
    <location>
        <begin position="12"/>
        <end position="322"/>
    </location>
</feature>
<dbReference type="InterPro" id="IPR021643">
    <property type="entry name" value="Mediator_Med13_N"/>
</dbReference>
<evidence type="ECO:0000256" key="2">
    <source>
        <dbReference type="ARBA" id="ARBA00009354"/>
    </source>
</evidence>
<dbReference type="Pfam" id="PF11597">
    <property type="entry name" value="Med13_N"/>
    <property type="match status" value="1"/>
</dbReference>
<gene>
    <name evidence="14" type="ORF">R5R35_006284</name>
</gene>
<feature type="compositionally biased region" description="Low complexity" evidence="10">
    <location>
        <begin position="389"/>
        <end position="398"/>
    </location>
</feature>
<evidence type="ECO:0000256" key="10">
    <source>
        <dbReference type="SAM" id="MobiDB-lite"/>
    </source>
</evidence>
<feature type="compositionally biased region" description="Gly residues" evidence="10">
    <location>
        <begin position="1276"/>
        <end position="1286"/>
    </location>
</feature>